<dbReference type="Proteomes" id="UP000488936">
    <property type="component" value="Unassembled WGS sequence"/>
</dbReference>
<dbReference type="EC" id="6.3.3.1" evidence="3"/>
<dbReference type="InterPro" id="IPR004733">
    <property type="entry name" value="PurM_cligase"/>
</dbReference>
<dbReference type="GO" id="GO:0006189">
    <property type="term" value="P:'de novo' IMP biosynthetic process"/>
    <property type="evidence" value="ECO:0007669"/>
    <property type="project" value="UniProtKB-UniPathway"/>
</dbReference>
<evidence type="ECO:0000256" key="4">
    <source>
        <dbReference type="ARBA" id="ARBA00020367"/>
    </source>
</evidence>
<evidence type="ECO:0000256" key="9">
    <source>
        <dbReference type="ARBA" id="ARBA00032931"/>
    </source>
</evidence>
<dbReference type="GO" id="GO:0005829">
    <property type="term" value="C:cytosol"/>
    <property type="evidence" value="ECO:0007669"/>
    <property type="project" value="TreeGrafter"/>
</dbReference>
<evidence type="ECO:0000313" key="15">
    <source>
        <dbReference type="Proteomes" id="UP000488936"/>
    </source>
</evidence>
<dbReference type="PANTHER" id="PTHR10520">
    <property type="entry name" value="TRIFUNCTIONAL PURINE BIOSYNTHETIC PROTEIN ADENOSINE-3-RELATED"/>
    <property type="match status" value="1"/>
</dbReference>
<comment type="similarity">
    <text evidence="2">Belongs to the AIR synthase family.</text>
</comment>
<reference evidence="14 15" key="1">
    <citation type="journal article" date="2006" name="Int. J. Syst. Evol. Microbiol.">
        <title>Myroides pelagicus sp. nov., isolated from seawater in Thailand.</title>
        <authorList>
            <person name="Yoon J."/>
            <person name="Maneerat S."/>
            <person name="Kawai F."/>
            <person name="Yokota A."/>
        </authorList>
    </citation>
    <scope>NUCLEOTIDE SEQUENCE [LARGE SCALE GENOMIC DNA]</scope>
    <source>
        <strain evidence="14 15">SM1T</strain>
    </source>
</reference>
<dbReference type="SUPFAM" id="SSF56042">
    <property type="entry name" value="PurM C-terminal domain-like"/>
    <property type="match status" value="1"/>
</dbReference>
<evidence type="ECO:0000256" key="3">
    <source>
        <dbReference type="ARBA" id="ARBA00013047"/>
    </source>
</evidence>
<dbReference type="EMBL" id="WMJY01000006">
    <property type="protein sequence ID" value="MTH29062.1"/>
    <property type="molecule type" value="Genomic_DNA"/>
</dbReference>
<comment type="catalytic activity">
    <reaction evidence="11">
        <text>2-formamido-N(1)-(5-O-phospho-beta-D-ribosyl)acetamidine + ATP = 5-amino-1-(5-phospho-beta-D-ribosyl)imidazole + ADP + phosphate + H(+)</text>
        <dbReference type="Rhea" id="RHEA:23032"/>
        <dbReference type="ChEBI" id="CHEBI:15378"/>
        <dbReference type="ChEBI" id="CHEBI:30616"/>
        <dbReference type="ChEBI" id="CHEBI:43474"/>
        <dbReference type="ChEBI" id="CHEBI:137981"/>
        <dbReference type="ChEBI" id="CHEBI:147287"/>
        <dbReference type="ChEBI" id="CHEBI:456216"/>
        <dbReference type="EC" id="6.3.3.1"/>
    </reaction>
</comment>
<dbReference type="Gene3D" id="3.90.650.10">
    <property type="entry name" value="PurM-like C-terminal domain"/>
    <property type="match status" value="1"/>
</dbReference>
<keyword evidence="15" id="KW-1185">Reference proteome</keyword>
<dbReference type="RefSeq" id="WP_155035044.1">
    <property type="nucleotide sequence ID" value="NZ_JAYMMG010000011.1"/>
</dbReference>
<dbReference type="OrthoDB" id="9802507at2"/>
<dbReference type="InterPro" id="IPR036676">
    <property type="entry name" value="PurM-like_C_sf"/>
</dbReference>
<dbReference type="InterPro" id="IPR036921">
    <property type="entry name" value="PurM-like_N_sf"/>
</dbReference>
<keyword evidence="6" id="KW-0547">Nucleotide-binding</keyword>
<dbReference type="InterPro" id="IPR010918">
    <property type="entry name" value="PurM-like_C_dom"/>
</dbReference>
<evidence type="ECO:0000256" key="1">
    <source>
        <dbReference type="ARBA" id="ARBA00004686"/>
    </source>
</evidence>
<dbReference type="UniPathway" id="UPA00074">
    <property type="reaction ID" value="UER00129"/>
</dbReference>
<dbReference type="Pfam" id="PF00586">
    <property type="entry name" value="AIRS"/>
    <property type="match status" value="1"/>
</dbReference>
<sequence length="390" mass="42527">MSSNNRYALRGVSAEKEDVHNAIKNIDKGLFPKAFCKIIPDHLTGDEDYCLIMHADGAGTKSSLAYMYWKETGDLSVWKGIAQDALIMNIDDLLCVGATDNILLSSTIGRNKNLVPGEVISSIINGTEELIEELKGFGVTIHSTGGETADVGDLVRTIIVDSTVTARMKRSDVIDNANIKAGDVIVGLESFGQASYEKGYNGGMGSNGLTSARHDVFDHSLAAKYPESYDSSVPEELVYSGKVQLTDAVEDSPIDAGKLVLSPTRTYAPIIKAILSKYKSDSVHGMVHCSGGAQTKILHFIDNLHIIKDNLFDVPPLFKLIQEQSKTDWKEMYQVFNCGHRMELYVSPEIAEDIIAISASFNVKAQIVGRVEAADKKQLTINSTHGTFVY</sequence>
<evidence type="ECO:0000256" key="6">
    <source>
        <dbReference type="ARBA" id="ARBA00022741"/>
    </source>
</evidence>
<dbReference type="GO" id="GO:0005524">
    <property type="term" value="F:ATP binding"/>
    <property type="evidence" value="ECO:0007669"/>
    <property type="project" value="UniProtKB-KW"/>
</dbReference>
<organism evidence="14 15">
    <name type="scientific">Myroides pelagicus</name>
    <dbReference type="NCBI Taxonomy" id="270914"/>
    <lineage>
        <taxon>Bacteria</taxon>
        <taxon>Pseudomonadati</taxon>
        <taxon>Bacteroidota</taxon>
        <taxon>Flavobacteriia</taxon>
        <taxon>Flavobacteriales</taxon>
        <taxon>Flavobacteriaceae</taxon>
        <taxon>Myroides</taxon>
    </lineage>
</organism>
<dbReference type="GO" id="GO:0004641">
    <property type="term" value="F:phosphoribosylformylglycinamidine cyclo-ligase activity"/>
    <property type="evidence" value="ECO:0007669"/>
    <property type="project" value="UniProtKB-EC"/>
</dbReference>
<evidence type="ECO:0000256" key="10">
    <source>
        <dbReference type="ARBA" id="ARBA00033093"/>
    </source>
</evidence>
<evidence type="ECO:0000256" key="7">
    <source>
        <dbReference type="ARBA" id="ARBA00022840"/>
    </source>
</evidence>
<feature type="domain" description="PurM-like C-terminal" evidence="13">
    <location>
        <begin position="180"/>
        <end position="381"/>
    </location>
</feature>
<dbReference type="Gene3D" id="3.30.1330.10">
    <property type="entry name" value="PurM-like, N-terminal domain"/>
    <property type="match status" value="1"/>
</dbReference>
<comment type="pathway">
    <text evidence="1">Purine metabolism; IMP biosynthesis via de novo pathway; 5-amino-1-(5-phospho-D-ribosyl)imidazole from N(2)-formyl-N(1)-(5-phospho-D-ribosyl)glycinamide: step 2/2.</text>
</comment>
<evidence type="ECO:0000259" key="13">
    <source>
        <dbReference type="Pfam" id="PF02769"/>
    </source>
</evidence>
<protein>
    <recommendedName>
        <fullName evidence="4">Phosphoribosylformylglycinamidine cyclo-ligase</fullName>
        <ecNumber evidence="3">6.3.3.1</ecNumber>
    </recommendedName>
    <alternativeName>
        <fullName evidence="9">AIR synthase</fullName>
    </alternativeName>
    <alternativeName>
        <fullName evidence="10">AIRS</fullName>
    </alternativeName>
    <alternativeName>
        <fullName evidence="8">Phosphoribosyl-aminoimidazole synthetase</fullName>
    </alternativeName>
</protein>
<evidence type="ECO:0000256" key="2">
    <source>
        <dbReference type="ARBA" id="ARBA00010280"/>
    </source>
</evidence>
<proteinExistence type="inferred from homology"/>
<feature type="domain" description="PurM-like N-terminal" evidence="12">
    <location>
        <begin position="46"/>
        <end position="167"/>
    </location>
</feature>
<evidence type="ECO:0000259" key="12">
    <source>
        <dbReference type="Pfam" id="PF00586"/>
    </source>
</evidence>
<name>A0A7K1GJK7_9FLAO</name>
<evidence type="ECO:0000313" key="14">
    <source>
        <dbReference type="EMBL" id="MTH29062.1"/>
    </source>
</evidence>
<dbReference type="InterPro" id="IPR016188">
    <property type="entry name" value="PurM-like_N"/>
</dbReference>
<keyword evidence="5 14" id="KW-0436">Ligase</keyword>
<evidence type="ECO:0000256" key="11">
    <source>
        <dbReference type="ARBA" id="ARBA00049057"/>
    </source>
</evidence>
<evidence type="ECO:0000256" key="8">
    <source>
        <dbReference type="ARBA" id="ARBA00031908"/>
    </source>
</evidence>
<dbReference type="GO" id="GO:0004637">
    <property type="term" value="F:phosphoribosylamine-glycine ligase activity"/>
    <property type="evidence" value="ECO:0007669"/>
    <property type="project" value="TreeGrafter"/>
</dbReference>
<dbReference type="AlphaFoldDB" id="A0A7K1GJK7"/>
<gene>
    <name evidence="14" type="ORF">GJV77_03900</name>
</gene>
<dbReference type="GO" id="GO:0046084">
    <property type="term" value="P:adenine biosynthetic process"/>
    <property type="evidence" value="ECO:0007669"/>
    <property type="project" value="TreeGrafter"/>
</dbReference>
<dbReference type="SUPFAM" id="SSF55326">
    <property type="entry name" value="PurM N-terminal domain-like"/>
    <property type="match status" value="1"/>
</dbReference>
<accession>A0A7K1GJK7</accession>
<keyword evidence="7" id="KW-0067">ATP-binding</keyword>
<comment type="caution">
    <text evidence="14">The sequence shown here is derived from an EMBL/GenBank/DDBJ whole genome shotgun (WGS) entry which is preliminary data.</text>
</comment>
<dbReference type="Pfam" id="PF02769">
    <property type="entry name" value="AIRS_C"/>
    <property type="match status" value="1"/>
</dbReference>
<evidence type="ECO:0000256" key="5">
    <source>
        <dbReference type="ARBA" id="ARBA00022598"/>
    </source>
</evidence>
<dbReference type="PANTHER" id="PTHR10520:SF12">
    <property type="entry name" value="TRIFUNCTIONAL PURINE BIOSYNTHETIC PROTEIN ADENOSINE-3"/>
    <property type="match status" value="1"/>
</dbReference>